<feature type="domain" description="RRM" evidence="5">
    <location>
        <begin position="88"/>
        <end position="165"/>
    </location>
</feature>
<dbReference type="SUPFAM" id="SSF54928">
    <property type="entry name" value="RNA-binding domain, RBD"/>
    <property type="match status" value="2"/>
</dbReference>
<sequence>MFIKHDPIDVKIEPDIIILDPPSIKLDCLDKNETNVNYLHLPIQNFSPSNFQPIFDDDWDDTDEIISLNHPQSSDKNSTNILEPLPFRKVFIGGLSPKTDDKQLKLYFSKYGDLVDFIVLKCQETGRSRCFGFVTYTNSSHVDELMKNRPHVLDDRKVDVRRAVQKEEIGKIDRVNNRLFVGDLKNSISEKDLKNYFNFYGRIIDCFVIKSRGFGFVVFDDYDPVDRVLLEKYHSINGVDISCSKALPKGHENKELSVNEVIRILRDNGIRIENKKDLERRLKRGRSPDLESHSRSRDVQTRSTKRRYSRD</sequence>
<dbReference type="GO" id="GO:0006417">
    <property type="term" value="P:regulation of translation"/>
    <property type="evidence" value="ECO:0007669"/>
    <property type="project" value="TreeGrafter"/>
</dbReference>
<dbReference type="Pfam" id="PF00076">
    <property type="entry name" value="RRM_1"/>
    <property type="match status" value="2"/>
</dbReference>
<dbReference type="AlphaFoldDB" id="A0A814FJS1"/>
<organism evidence="6 7">
    <name type="scientific">Brachionus calyciflorus</name>
    <dbReference type="NCBI Taxonomy" id="104777"/>
    <lineage>
        <taxon>Eukaryota</taxon>
        <taxon>Metazoa</taxon>
        <taxon>Spiralia</taxon>
        <taxon>Gnathifera</taxon>
        <taxon>Rotifera</taxon>
        <taxon>Eurotatoria</taxon>
        <taxon>Monogononta</taxon>
        <taxon>Pseudotrocha</taxon>
        <taxon>Ploima</taxon>
        <taxon>Brachionidae</taxon>
        <taxon>Brachionus</taxon>
    </lineage>
</organism>
<evidence type="ECO:0000259" key="5">
    <source>
        <dbReference type="PROSITE" id="PS50102"/>
    </source>
</evidence>
<keyword evidence="7" id="KW-1185">Reference proteome</keyword>
<evidence type="ECO:0000256" key="4">
    <source>
        <dbReference type="SAM" id="MobiDB-lite"/>
    </source>
</evidence>
<dbReference type="InterPro" id="IPR012677">
    <property type="entry name" value="Nucleotide-bd_a/b_plait_sf"/>
</dbReference>
<evidence type="ECO:0000313" key="7">
    <source>
        <dbReference type="Proteomes" id="UP000663879"/>
    </source>
</evidence>
<feature type="compositionally biased region" description="Basic and acidic residues" evidence="4">
    <location>
        <begin position="281"/>
        <end position="300"/>
    </location>
</feature>
<protein>
    <recommendedName>
        <fullName evidence="5">RRM domain-containing protein</fullName>
    </recommendedName>
</protein>
<keyword evidence="2 3" id="KW-0694">RNA-binding</keyword>
<evidence type="ECO:0000313" key="6">
    <source>
        <dbReference type="EMBL" id="CAF0981565.1"/>
    </source>
</evidence>
<feature type="domain" description="RRM" evidence="5">
    <location>
        <begin position="177"/>
        <end position="263"/>
    </location>
</feature>
<dbReference type="InterPro" id="IPR000504">
    <property type="entry name" value="RRM_dom"/>
</dbReference>
<dbReference type="PROSITE" id="PS50102">
    <property type="entry name" value="RRM"/>
    <property type="match status" value="2"/>
</dbReference>
<evidence type="ECO:0000256" key="1">
    <source>
        <dbReference type="ARBA" id="ARBA00022737"/>
    </source>
</evidence>
<dbReference type="PANTHER" id="PTHR48032:SF6">
    <property type="entry name" value="RNA-BINDING (RRM_RBD_RNP MOTIFS) FAMILY PROTEIN"/>
    <property type="match status" value="1"/>
</dbReference>
<dbReference type="InterPro" id="IPR035979">
    <property type="entry name" value="RBD_domain_sf"/>
</dbReference>
<reference evidence="6" key="1">
    <citation type="submission" date="2021-02" db="EMBL/GenBank/DDBJ databases">
        <authorList>
            <person name="Nowell W R."/>
        </authorList>
    </citation>
    <scope>NUCLEOTIDE SEQUENCE</scope>
    <source>
        <strain evidence="6">Ploen Becks lab</strain>
    </source>
</reference>
<dbReference type="OrthoDB" id="1875751at2759"/>
<feature type="region of interest" description="Disordered" evidence="4">
    <location>
        <begin position="281"/>
        <end position="311"/>
    </location>
</feature>
<accession>A0A814FJS1</accession>
<dbReference type="EMBL" id="CAJNOC010003415">
    <property type="protein sequence ID" value="CAF0981565.1"/>
    <property type="molecule type" value="Genomic_DNA"/>
</dbReference>
<name>A0A814FJS1_9BILA</name>
<dbReference type="FunFam" id="3.30.70.330:FF:000040">
    <property type="entry name" value="Heterogeneous nuclear ribonucleoprotein A2/B1"/>
    <property type="match status" value="1"/>
</dbReference>
<keyword evidence="1" id="KW-0677">Repeat</keyword>
<proteinExistence type="predicted"/>
<dbReference type="Gene3D" id="3.30.70.330">
    <property type="match status" value="2"/>
</dbReference>
<gene>
    <name evidence="6" type="ORF">OXX778_LOCUS15448</name>
</gene>
<evidence type="ECO:0000256" key="2">
    <source>
        <dbReference type="ARBA" id="ARBA00022884"/>
    </source>
</evidence>
<dbReference type="SMART" id="SM00360">
    <property type="entry name" value="RRM"/>
    <property type="match status" value="2"/>
</dbReference>
<comment type="caution">
    <text evidence="6">The sequence shown here is derived from an EMBL/GenBank/DDBJ whole genome shotgun (WGS) entry which is preliminary data.</text>
</comment>
<dbReference type="Proteomes" id="UP000663879">
    <property type="component" value="Unassembled WGS sequence"/>
</dbReference>
<evidence type="ECO:0000256" key="3">
    <source>
        <dbReference type="PROSITE-ProRule" id="PRU00176"/>
    </source>
</evidence>
<dbReference type="PANTHER" id="PTHR48032">
    <property type="entry name" value="RNA-BINDING PROTEIN MUSASHI HOMOLOG RBP6"/>
    <property type="match status" value="1"/>
</dbReference>
<dbReference type="GO" id="GO:0003729">
    <property type="term" value="F:mRNA binding"/>
    <property type="evidence" value="ECO:0007669"/>
    <property type="project" value="TreeGrafter"/>
</dbReference>